<feature type="region of interest" description="Disordered" evidence="4">
    <location>
        <begin position="200"/>
        <end position="230"/>
    </location>
</feature>
<keyword evidence="3" id="KW-0862">Zinc</keyword>
<evidence type="ECO:0000256" key="1">
    <source>
        <dbReference type="ARBA" id="ARBA00022723"/>
    </source>
</evidence>
<dbReference type="Gene3D" id="3.30.40.10">
    <property type="entry name" value="Zinc/RING finger domain, C3HC4 (zinc finger)"/>
    <property type="match status" value="1"/>
</dbReference>
<dbReference type="Pfam" id="PF21366">
    <property type="entry name" value="TRAFD1-XIAF1_ZnF"/>
    <property type="match status" value="1"/>
</dbReference>
<evidence type="ECO:0000313" key="6">
    <source>
        <dbReference type="EMBL" id="KRT83130.1"/>
    </source>
</evidence>
<keyword evidence="2" id="KW-0863">Zinc-finger</keyword>
<dbReference type="InterPro" id="IPR051986">
    <property type="entry name" value="Innate_Immune_Apopt_Reg"/>
</dbReference>
<evidence type="ECO:0000256" key="4">
    <source>
        <dbReference type="SAM" id="MobiDB-lite"/>
    </source>
</evidence>
<feature type="compositionally biased region" description="Basic and acidic residues" evidence="4">
    <location>
        <begin position="258"/>
        <end position="273"/>
    </location>
</feature>
<feature type="region of interest" description="Disordered" evidence="4">
    <location>
        <begin position="72"/>
        <end position="130"/>
    </location>
</feature>
<comment type="caution">
    <text evidence="6">The sequence shown here is derived from an EMBL/GenBank/DDBJ whole genome shotgun (WGS) entry which is preliminary data.</text>
</comment>
<sequence>MHTVHCARRITLCPVCKEPVPKNEFEKHKAKHITSINKVDERIDFPKQILSKPSNRPLPVKETIRHVSSSLAATSISNNSSSPQRSQNYSFNTECYKPKERKSSRTSPPFTLKDPPPSRQKENKEKNEVKSSVEANACYVPLKQNASGLLPCQYCDLELPKLQLQEHENYCGARTDKCNICGEIVMFKYKELHEQSNHGFLKLNDEPGPRPSWDSNTERPTEPSYIRRQRPEPIYTVNSFDFTPLYNSYSASSLVTSENDKRESYKEISRRLDCPAPQPPRRRPNPPSELVIPCEFCNTPIPH</sequence>
<dbReference type="EMBL" id="LJIG01009413">
    <property type="protein sequence ID" value="KRT83130.1"/>
    <property type="molecule type" value="Genomic_DNA"/>
</dbReference>
<proteinExistence type="predicted"/>
<feature type="non-terminal residue" evidence="6">
    <location>
        <position position="303"/>
    </location>
</feature>
<accession>A0A0T6B707</accession>
<evidence type="ECO:0000256" key="3">
    <source>
        <dbReference type="ARBA" id="ARBA00022833"/>
    </source>
</evidence>
<keyword evidence="7" id="KW-1185">Reference proteome</keyword>
<dbReference type="PANTHER" id="PTHR16295:SF10">
    <property type="entry name" value="EXPRESSED PROTEIN"/>
    <property type="match status" value="1"/>
</dbReference>
<feature type="domain" description="TRAFD1/XAF1 zinc finger" evidence="5">
    <location>
        <begin position="156"/>
        <end position="191"/>
    </location>
</feature>
<dbReference type="Proteomes" id="UP000051574">
    <property type="component" value="Unassembled WGS sequence"/>
</dbReference>
<feature type="region of interest" description="Disordered" evidence="4">
    <location>
        <begin position="256"/>
        <end position="291"/>
    </location>
</feature>
<gene>
    <name evidence="6" type="ORF">AMK59_4087</name>
</gene>
<keyword evidence="1" id="KW-0479">Metal-binding</keyword>
<protein>
    <recommendedName>
        <fullName evidence="5">TRAFD1/XAF1 zinc finger domain-containing protein</fullName>
    </recommendedName>
</protein>
<dbReference type="OrthoDB" id="193703at2759"/>
<evidence type="ECO:0000313" key="7">
    <source>
        <dbReference type="Proteomes" id="UP000051574"/>
    </source>
</evidence>
<dbReference type="GO" id="GO:0008270">
    <property type="term" value="F:zinc ion binding"/>
    <property type="evidence" value="ECO:0007669"/>
    <property type="project" value="UniProtKB-KW"/>
</dbReference>
<feature type="compositionally biased region" description="Low complexity" evidence="4">
    <location>
        <begin position="72"/>
        <end position="90"/>
    </location>
</feature>
<dbReference type="GO" id="GO:0005739">
    <property type="term" value="C:mitochondrion"/>
    <property type="evidence" value="ECO:0007669"/>
    <property type="project" value="TreeGrafter"/>
</dbReference>
<dbReference type="InterPro" id="IPR013083">
    <property type="entry name" value="Znf_RING/FYVE/PHD"/>
</dbReference>
<dbReference type="InterPro" id="IPR049439">
    <property type="entry name" value="TRAFD1-XIAF1_Znf"/>
</dbReference>
<dbReference type="PANTHER" id="PTHR16295">
    <property type="entry name" value="TRAF-TYPE ZINC FINGER PROTEIN-RELATED"/>
    <property type="match status" value="1"/>
</dbReference>
<evidence type="ECO:0000256" key="2">
    <source>
        <dbReference type="ARBA" id="ARBA00022771"/>
    </source>
</evidence>
<name>A0A0T6B707_9SCAR</name>
<reference evidence="6 7" key="1">
    <citation type="submission" date="2015-09" db="EMBL/GenBank/DDBJ databases">
        <title>Draft genome of the scarab beetle Oryctes borbonicus.</title>
        <authorList>
            <person name="Meyer J.M."/>
            <person name="Markov G.V."/>
            <person name="Baskaran P."/>
            <person name="Herrmann M."/>
            <person name="Sommer R.J."/>
            <person name="Roedelsperger C."/>
        </authorList>
    </citation>
    <scope>NUCLEOTIDE SEQUENCE [LARGE SCALE GENOMIC DNA]</scope>
    <source>
        <strain evidence="6">OB123</strain>
        <tissue evidence="6">Whole animal</tissue>
    </source>
</reference>
<feature type="compositionally biased region" description="Basic and acidic residues" evidence="4">
    <location>
        <begin position="119"/>
        <end position="130"/>
    </location>
</feature>
<organism evidence="6 7">
    <name type="scientific">Oryctes borbonicus</name>
    <dbReference type="NCBI Taxonomy" id="1629725"/>
    <lineage>
        <taxon>Eukaryota</taxon>
        <taxon>Metazoa</taxon>
        <taxon>Ecdysozoa</taxon>
        <taxon>Arthropoda</taxon>
        <taxon>Hexapoda</taxon>
        <taxon>Insecta</taxon>
        <taxon>Pterygota</taxon>
        <taxon>Neoptera</taxon>
        <taxon>Endopterygota</taxon>
        <taxon>Coleoptera</taxon>
        <taxon>Polyphaga</taxon>
        <taxon>Scarabaeiformia</taxon>
        <taxon>Scarabaeidae</taxon>
        <taxon>Dynastinae</taxon>
        <taxon>Oryctes</taxon>
    </lineage>
</organism>
<evidence type="ECO:0000259" key="5">
    <source>
        <dbReference type="Pfam" id="PF21366"/>
    </source>
</evidence>
<dbReference type="AlphaFoldDB" id="A0A0T6B707"/>